<keyword evidence="4" id="KW-1185">Reference proteome</keyword>
<dbReference type="InterPro" id="IPR027417">
    <property type="entry name" value="P-loop_NTPase"/>
</dbReference>
<gene>
    <name evidence="3" type="ORF">EXIGLDRAFT_789697</name>
</gene>
<dbReference type="Pfam" id="PF00004">
    <property type="entry name" value="AAA"/>
    <property type="match status" value="1"/>
</dbReference>
<feature type="transmembrane region" description="Helical" evidence="1">
    <location>
        <begin position="12"/>
        <end position="30"/>
    </location>
</feature>
<dbReference type="Proteomes" id="UP000077266">
    <property type="component" value="Unassembled WGS sequence"/>
</dbReference>
<dbReference type="PANTHER" id="PTHR46411:SF3">
    <property type="entry name" value="AAA+ ATPASE DOMAIN-CONTAINING PROTEIN"/>
    <property type="match status" value="1"/>
</dbReference>
<sequence length="624" mass="70765">MRSEVGTRASTFSIRTYLLTVIFTHLLIYFRRTSQYTWRKTNKSKKKPIRPAKYAILVRRLIDERGRFQGTALEIKSAALCDVLRQINEEVEGVDLTGPSPELSELDLFYSYDALRSHLAVEISREPHDSALVTDLTAAVRLVEEDQHQSLQDRATFIETGMIAWRSLLLLFSPNTIVYNCHAETRQVRLLLLRQASSRRREDGSRYISLSCEIIHDDGERFGYACVEKTIDEYKGARRITDLDTYPVAFHSDREAVVESCIGRGREFVRLLVLWICVSLTILRQCTGRVMISPSAFASFGPYDDEFNPSVFNPIAKDALTDEQLAICNTVLLGFSFPRKSWGCFAMSLLNAVTWNDEAFRALVIDDKQKELIHGLVRQHSEHTQDFDDVIKGKGRGLIGLLAGPPGCGKTLTAEAVAETTRKPLYQVTAGELGTDEKAVEASLLRALDLAERWDAVLLLDEAEVFIQQRTPNDLQRNAIVSIFLRQLEYYQGIMILTTNLPQECDHAFESRIHFSVYYHELDYTARKSIWTLFFKRASLDIDDADISRLAETPINGRQIKNAFSSAQTISLARKHERMTMEDIKVVLEVLHDWETAKKTVKETAKSASVAPPVQMTVPEGDLI</sequence>
<dbReference type="Gene3D" id="3.40.50.300">
    <property type="entry name" value="P-loop containing nucleotide triphosphate hydrolases"/>
    <property type="match status" value="1"/>
</dbReference>
<dbReference type="InterPro" id="IPR003593">
    <property type="entry name" value="AAA+_ATPase"/>
</dbReference>
<evidence type="ECO:0000313" key="3">
    <source>
        <dbReference type="EMBL" id="KZV92766.1"/>
    </source>
</evidence>
<proteinExistence type="predicted"/>
<dbReference type="GO" id="GO:0016887">
    <property type="term" value="F:ATP hydrolysis activity"/>
    <property type="evidence" value="ECO:0007669"/>
    <property type="project" value="InterPro"/>
</dbReference>
<dbReference type="EMBL" id="KV426002">
    <property type="protein sequence ID" value="KZV92766.1"/>
    <property type="molecule type" value="Genomic_DNA"/>
</dbReference>
<dbReference type="PANTHER" id="PTHR46411">
    <property type="entry name" value="FAMILY ATPASE, PUTATIVE-RELATED"/>
    <property type="match status" value="1"/>
</dbReference>
<dbReference type="AlphaFoldDB" id="A0A165I1H4"/>
<feature type="domain" description="AAA+ ATPase" evidence="2">
    <location>
        <begin position="396"/>
        <end position="523"/>
    </location>
</feature>
<evidence type="ECO:0000313" key="4">
    <source>
        <dbReference type="Proteomes" id="UP000077266"/>
    </source>
</evidence>
<dbReference type="SMART" id="SM00382">
    <property type="entry name" value="AAA"/>
    <property type="match status" value="1"/>
</dbReference>
<dbReference type="GO" id="GO:0005524">
    <property type="term" value="F:ATP binding"/>
    <property type="evidence" value="ECO:0007669"/>
    <property type="project" value="InterPro"/>
</dbReference>
<reference evidence="3 4" key="1">
    <citation type="journal article" date="2016" name="Mol. Biol. Evol.">
        <title>Comparative Genomics of Early-Diverging Mushroom-Forming Fungi Provides Insights into the Origins of Lignocellulose Decay Capabilities.</title>
        <authorList>
            <person name="Nagy L.G."/>
            <person name="Riley R."/>
            <person name="Tritt A."/>
            <person name="Adam C."/>
            <person name="Daum C."/>
            <person name="Floudas D."/>
            <person name="Sun H."/>
            <person name="Yadav J.S."/>
            <person name="Pangilinan J."/>
            <person name="Larsson K.H."/>
            <person name="Matsuura K."/>
            <person name="Barry K."/>
            <person name="Labutti K."/>
            <person name="Kuo R."/>
            <person name="Ohm R.A."/>
            <person name="Bhattacharya S.S."/>
            <person name="Shirouzu T."/>
            <person name="Yoshinaga Y."/>
            <person name="Martin F.M."/>
            <person name="Grigoriev I.V."/>
            <person name="Hibbett D.S."/>
        </authorList>
    </citation>
    <scope>NUCLEOTIDE SEQUENCE [LARGE SCALE GENOMIC DNA]</scope>
    <source>
        <strain evidence="3 4">HHB12029</strain>
    </source>
</reference>
<dbReference type="SUPFAM" id="SSF52540">
    <property type="entry name" value="P-loop containing nucleoside triphosphate hydrolases"/>
    <property type="match status" value="1"/>
</dbReference>
<dbReference type="InParanoid" id="A0A165I1H4"/>
<protein>
    <submittedName>
        <fullName evidence="3">p-loop containing nucleoside triphosphate hydrolase protein</fullName>
    </submittedName>
</protein>
<keyword evidence="1" id="KW-0472">Membrane</keyword>
<evidence type="ECO:0000259" key="2">
    <source>
        <dbReference type="SMART" id="SM00382"/>
    </source>
</evidence>
<keyword evidence="3" id="KW-0378">Hydrolase</keyword>
<dbReference type="InterPro" id="IPR054289">
    <property type="entry name" value="DUF7025"/>
</dbReference>
<dbReference type="STRING" id="1314781.A0A165I1H4"/>
<organism evidence="3 4">
    <name type="scientific">Exidia glandulosa HHB12029</name>
    <dbReference type="NCBI Taxonomy" id="1314781"/>
    <lineage>
        <taxon>Eukaryota</taxon>
        <taxon>Fungi</taxon>
        <taxon>Dikarya</taxon>
        <taxon>Basidiomycota</taxon>
        <taxon>Agaricomycotina</taxon>
        <taxon>Agaricomycetes</taxon>
        <taxon>Auriculariales</taxon>
        <taxon>Exidiaceae</taxon>
        <taxon>Exidia</taxon>
    </lineage>
</organism>
<keyword evidence="1" id="KW-0812">Transmembrane</keyword>
<keyword evidence="1" id="KW-1133">Transmembrane helix</keyword>
<accession>A0A165I1H4</accession>
<dbReference type="Pfam" id="PF22942">
    <property type="entry name" value="DUF7025"/>
    <property type="match status" value="1"/>
</dbReference>
<evidence type="ECO:0000256" key="1">
    <source>
        <dbReference type="SAM" id="Phobius"/>
    </source>
</evidence>
<dbReference type="OrthoDB" id="10042665at2759"/>
<dbReference type="InterPro" id="IPR003959">
    <property type="entry name" value="ATPase_AAA_core"/>
</dbReference>
<name>A0A165I1H4_EXIGL</name>
<dbReference type="CDD" id="cd19481">
    <property type="entry name" value="RecA-like_protease"/>
    <property type="match status" value="1"/>
</dbReference>